<dbReference type="InterPro" id="IPR013823">
    <property type="entry name" value="Ribosomal_bL12_C"/>
</dbReference>
<proteinExistence type="predicted"/>
<keyword evidence="4" id="KW-1185">Reference proteome</keyword>
<evidence type="ECO:0000313" key="5">
    <source>
        <dbReference type="Proteomes" id="UP000325763"/>
    </source>
</evidence>
<dbReference type="GO" id="GO:0006412">
    <property type="term" value="P:translation"/>
    <property type="evidence" value="ECO:0007669"/>
    <property type="project" value="InterPro"/>
</dbReference>
<dbReference type="OrthoDB" id="3872576at2"/>
<accession>A0A0B5DLL0</accession>
<dbReference type="GO" id="GO:0003735">
    <property type="term" value="F:structural constituent of ribosome"/>
    <property type="evidence" value="ECO:0007669"/>
    <property type="project" value="InterPro"/>
</dbReference>
<dbReference type="KEGG" id="snq:CP978_16055"/>
<sequence>MTVEYFTLVCDEVPHDLVLVHPGACPLDVAQVVRRLTGLSLWRSKVLVDQAPVVILDRVPEEIAESAVAALRDAGGRAEVRQRPEPHSPGPVA</sequence>
<evidence type="ECO:0000259" key="1">
    <source>
        <dbReference type="Pfam" id="PF00542"/>
    </source>
</evidence>
<feature type="domain" description="Large ribosomal subunit protein bL12 C-terminal" evidence="1">
    <location>
        <begin position="16"/>
        <end position="80"/>
    </location>
</feature>
<evidence type="ECO:0000313" key="4">
    <source>
        <dbReference type="Proteomes" id="UP000031526"/>
    </source>
</evidence>
<dbReference type="SUPFAM" id="SSF54736">
    <property type="entry name" value="ClpS-like"/>
    <property type="match status" value="1"/>
</dbReference>
<dbReference type="InterPro" id="IPR014719">
    <property type="entry name" value="Ribosomal_bL12_C/ClpS-like"/>
</dbReference>
<dbReference type="Proteomes" id="UP000031526">
    <property type="component" value="Chromosome"/>
</dbReference>
<dbReference type="EMBL" id="CP009313">
    <property type="protein sequence ID" value="AJE41326.1"/>
    <property type="molecule type" value="Genomic_DNA"/>
</dbReference>
<keyword evidence="2" id="KW-0687">Ribonucleoprotein</keyword>
<evidence type="ECO:0000313" key="2">
    <source>
        <dbReference type="EMBL" id="AJE41326.1"/>
    </source>
</evidence>
<dbReference type="GO" id="GO:0005840">
    <property type="term" value="C:ribosome"/>
    <property type="evidence" value="ECO:0007669"/>
    <property type="project" value="UniProtKB-KW"/>
</dbReference>
<name>A0A0B5DLL0_9ACTN</name>
<protein>
    <submittedName>
        <fullName evidence="2 3">Ribosomal protein L7/L12</fullName>
    </submittedName>
</protein>
<keyword evidence="2" id="KW-0689">Ribosomal protein</keyword>
<reference evidence="4" key="1">
    <citation type="submission" date="2014-09" db="EMBL/GenBank/DDBJ databases">
        <title>Sequence of the Streptomyces nodosus genome.</title>
        <authorList>
            <person name="Sweeney P."/>
            <person name="Stephens N."/>
            <person name="Murphy C."/>
            <person name="Caffrey P."/>
        </authorList>
    </citation>
    <scope>NUCLEOTIDE SEQUENCE [LARGE SCALE GENOMIC DNA]</scope>
    <source>
        <strain evidence="4">ATCC 14899</strain>
    </source>
</reference>
<organism evidence="2 4">
    <name type="scientific">Streptomyces nodosus</name>
    <dbReference type="NCBI Taxonomy" id="40318"/>
    <lineage>
        <taxon>Bacteria</taxon>
        <taxon>Bacillati</taxon>
        <taxon>Actinomycetota</taxon>
        <taxon>Actinomycetes</taxon>
        <taxon>Kitasatosporales</taxon>
        <taxon>Streptomycetaceae</taxon>
        <taxon>Streptomyces</taxon>
    </lineage>
</organism>
<dbReference type="Proteomes" id="UP000325763">
    <property type="component" value="Chromosome"/>
</dbReference>
<dbReference type="Pfam" id="PF00542">
    <property type="entry name" value="Ribosomal_L12"/>
    <property type="match status" value="1"/>
</dbReference>
<dbReference type="Gene3D" id="3.30.1390.10">
    <property type="match status" value="1"/>
</dbReference>
<dbReference type="EMBL" id="CP023747">
    <property type="protein sequence ID" value="QEV39869.1"/>
    <property type="molecule type" value="Genomic_DNA"/>
</dbReference>
<reference evidence="2 4" key="2">
    <citation type="journal article" date="2016" name="Appl. Microbiol. Biotechnol.">
        <title>Exploiting the genome sequence of Streptomyces nodosus for enhanced antibiotic production.</title>
        <authorList>
            <person name="Sweeney P."/>
            <person name="Murphy C.D."/>
            <person name="Caffrey P."/>
        </authorList>
    </citation>
    <scope>NUCLEOTIDE SEQUENCE [LARGE SCALE GENOMIC DNA]</scope>
    <source>
        <strain evidence="2 4">ATCC 14899</strain>
    </source>
</reference>
<dbReference type="RefSeq" id="WP_043441528.1">
    <property type="nucleotide sequence ID" value="NZ_CP009313.1"/>
</dbReference>
<evidence type="ECO:0000313" key="3">
    <source>
        <dbReference type="EMBL" id="QEV39869.1"/>
    </source>
</evidence>
<dbReference type="HOGENOM" id="CLU_183112_0_0_11"/>
<reference evidence="3 5" key="3">
    <citation type="submission" date="2017-09" db="EMBL/GenBank/DDBJ databases">
        <title>Streptomyces genome completion.</title>
        <authorList>
            <person name="Lee N."/>
            <person name="Cho B.-K."/>
        </authorList>
    </citation>
    <scope>NUCLEOTIDE SEQUENCE [LARGE SCALE GENOMIC DNA]</scope>
    <source>
        <strain evidence="3 5">ATCC 14899</strain>
    </source>
</reference>
<gene>
    <name evidence="3" type="ORF">CP978_16055</name>
    <name evidence="2" type="ORF">SNOD_15755</name>
</gene>
<dbReference type="AlphaFoldDB" id="A0A0B5DLL0"/>
<dbReference type="STRING" id="40318.SNOD_15755"/>